<comment type="caution">
    <text evidence="1">The sequence shown here is derived from an EMBL/GenBank/DDBJ whole genome shotgun (WGS) entry which is preliminary data.</text>
</comment>
<dbReference type="AlphaFoldDB" id="A0A8J3NGV6"/>
<evidence type="ECO:0000313" key="2">
    <source>
        <dbReference type="Proteomes" id="UP000612808"/>
    </source>
</evidence>
<dbReference type="RefSeq" id="WP_203663491.1">
    <property type="nucleotide sequence ID" value="NZ_BAAAZM010000005.1"/>
</dbReference>
<keyword evidence="2" id="KW-1185">Reference proteome</keyword>
<proteinExistence type="predicted"/>
<sequence length="473" mass="50482">MSELATYRRLRAYEGRRAVAAASRCHAYLADAPLVVVGYHLAGDPGAPVALRYGTAPDAWRTVVMAEPRNRDVRFAALADFATDLLAYLAGFAAREEVTVLDRRGVPTGTEQVCPRAPQLLVPNQPTAAWLCDTLGRSLRYLRTDGEYAVDGALPAAGAHLSFLAGRRVLPGSALVLAAGGLLTTHWVTGQLPAEDADLHAALGWVDPSASTDGPAAARAGEALPAAGPVPDPEWDAEVLTPAVETYHADGDAGPLRVAAEEALAPAWEATWRVRELVGALPPAAHAEPRWESDRRAWTHHMDRVDAGTAHFSTRLDQLRAFRFLGELEARTAALERQMALDDPLVLAGYVASGEALAGTVVGRDHERRELSARGTKVLRPLLRIRPDLPFDRPPGTELWVADRPGVQVRTGAPDADGVLDCVVVKGMGRRPEHADAALPQVGAAVVLAPFGPQPVFGDTLPDELPWTHQGPA</sequence>
<name>A0A8J3NGV6_9ACTN</name>
<gene>
    <name evidence="1" type="ORF">Aru02nite_61580</name>
</gene>
<accession>A0A8J3NGV6</accession>
<dbReference type="EMBL" id="BOMB01000040">
    <property type="protein sequence ID" value="GID15269.1"/>
    <property type="molecule type" value="Genomic_DNA"/>
</dbReference>
<organism evidence="1 2">
    <name type="scientific">Actinocatenispora rupis</name>
    <dbReference type="NCBI Taxonomy" id="519421"/>
    <lineage>
        <taxon>Bacteria</taxon>
        <taxon>Bacillati</taxon>
        <taxon>Actinomycetota</taxon>
        <taxon>Actinomycetes</taxon>
        <taxon>Micromonosporales</taxon>
        <taxon>Micromonosporaceae</taxon>
        <taxon>Actinocatenispora</taxon>
    </lineage>
</organism>
<dbReference type="Proteomes" id="UP000612808">
    <property type="component" value="Unassembled WGS sequence"/>
</dbReference>
<evidence type="ECO:0000313" key="1">
    <source>
        <dbReference type="EMBL" id="GID15269.1"/>
    </source>
</evidence>
<reference evidence="1" key="1">
    <citation type="submission" date="2021-01" db="EMBL/GenBank/DDBJ databases">
        <title>Whole genome shotgun sequence of Actinocatenispora rupis NBRC 107355.</title>
        <authorList>
            <person name="Komaki H."/>
            <person name="Tamura T."/>
        </authorList>
    </citation>
    <scope>NUCLEOTIDE SEQUENCE</scope>
    <source>
        <strain evidence="1">NBRC 107355</strain>
    </source>
</reference>
<protein>
    <submittedName>
        <fullName evidence="1">Uncharacterized protein</fullName>
    </submittedName>
</protein>